<accession>A0A6B3C7B5</accession>
<organism evidence="2">
    <name type="scientific">Streptomyces sp. SID12501</name>
    <dbReference type="NCBI Taxonomy" id="2706042"/>
    <lineage>
        <taxon>Bacteria</taxon>
        <taxon>Bacillati</taxon>
        <taxon>Actinomycetota</taxon>
        <taxon>Actinomycetes</taxon>
        <taxon>Kitasatosporales</taxon>
        <taxon>Streptomycetaceae</taxon>
        <taxon>Streptomyces</taxon>
    </lineage>
</organism>
<proteinExistence type="predicted"/>
<dbReference type="EMBL" id="JAAGLU010000162">
    <property type="protein sequence ID" value="NEC92741.1"/>
    <property type="molecule type" value="Genomic_DNA"/>
</dbReference>
<evidence type="ECO:0000313" key="2">
    <source>
        <dbReference type="EMBL" id="NEC92741.1"/>
    </source>
</evidence>
<dbReference type="RefSeq" id="WP_164324680.1">
    <property type="nucleotide sequence ID" value="NZ_JAAGLU010000162.1"/>
</dbReference>
<evidence type="ECO:0000259" key="1">
    <source>
        <dbReference type="Pfam" id="PF19407"/>
    </source>
</evidence>
<dbReference type="InterPro" id="IPR046022">
    <property type="entry name" value="DUF5979"/>
</dbReference>
<comment type="caution">
    <text evidence="2">The sequence shown here is derived from an EMBL/GenBank/DDBJ whole genome shotgun (WGS) entry which is preliminary data.</text>
</comment>
<dbReference type="InterPro" id="IPR013320">
    <property type="entry name" value="ConA-like_dom_sf"/>
</dbReference>
<gene>
    <name evidence="2" type="ORF">G3I71_44995</name>
</gene>
<feature type="domain" description="DUF5979" evidence="1">
    <location>
        <begin position="91"/>
        <end position="199"/>
    </location>
</feature>
<dbReference type="Gene3D" id="2.60.40.1140">
    <property type="entry name" value="Collagen-binding surface protein Cna, B-type domain"/>
    <property type="match status" value="1"/>
</dbReference>
<feature type="domain" description="DUF5979" evidence="1">
    <location>
        <begin position="205"/>
        <end position="267"/>
    </location>
</feature>
<dbReference type="Pfam" id="PF19407">
    <property type="entry name" value="DUF5979"/>
    <property type="match status" value="2"/>
</dbReference>
<name>A0A6B3C7B5_9ACTN</name>
<dbReference type="Gene3D" id="2.60.120.200">
    <property type="match status" value="1"/>
</dbReference>
<dbReference type="Pfam" id="PF13385">
    <property type="entry name" value="Laminin_G_3"/>
    <property type="match status" value="1"/>
</dbReference>
<feature type="non-terminal residue" evidence="2">
    <location>
        <position position="267"/>
    </location>
</feature>
<feature type="non-terminal residue" evidence="2">
    <location>
        <position position="1"/>
    </location>
</feature>
<dbReference type="AlphaFoldDB" id="A0A6B3C7B5"/>
<dbReference type="SUPFAM" id="SSF49899">
    <property type="entry name" value="Concanavalin A-like lectins/glucanases"/>
    <property type="match status" value="1"/>
</dbReference>
<protein>
    <submittedName>
        <fullName evidence="2">LamG domain-containing protein</fullName>
    </submittedName>
</protein>
<reference evidence="2" key="1">
    <citation type="submission" date="2020-01" db="EMBL/GenBank/DDBJ databases">
        <title>Insect and environment-associated Actinomycetes.</title>
        <authorList>
            <person name="Currrie C."/>
            <person name="Chevrette M."/>
            <person name="Carlson C."/>
            <person name="Stubbendieck R."/>
            <person name="Wendt-Pienkowski E."/>
        </authorList>
    </citation>
    <scope>NUCLEOTIDE SEQUENCE</scope>
    <source>
        <strain evidence="2">SID12501</strain>
    </source>
</reference>
<sequence>TQTVTSPRSYNDGEWHHVVATQGASGMTMYVDGVPVGARCDVTETGEPGSPGETTRSGTIRLEVDAPAGADGAVPAAQVATLTNTYAFGGLSVTKRVDSTATAGLEGSFTFALTCTAAGTGAPVTFDGAAALTFTLADGETFTAPDEVIPAGATCALTETDSRGADRVLLVGDGVVPTGPGAADVTVGADGAQVEVVNGFDAGVLEVRKVVDGAGAATWGAGASFGFSAVCTYDGRTVLDESFDLLAGALRTFGPFPVGTSCAVLET</sequence>